<accession>A0A4S2H4L3</accession>
<comment type="caution">
    <text evidence="3">The sequence shown here is derived from an EMBL/GenBank/DDBJ whole genome shotgun (WGS) entry which is preliminary data.</text>
</comment>
<keyword evidence="1" id="KW-0732">Signal</keyword>
<dbReference type="RefSeq" id="WP_135995095.1">
    <property type="nucleotide sequence ID" value="NZ_CP071057.1"/>
</dbReference>
<evidence type="ECO:0000313" key="4">
    <source>
        <dbReference type="Proteomes" id="UP000308054"/>
    </source>
</evidence>
<dbReference type="SUPFAM" id="SSF53807">
    <property type="entry name" value="Helical backbone' metal receptor"/>
    <property type="match status" value="1"/>
</dbReference>
<dbReference type="PANTHER" id="PTHR30535">
    <property type="entry name" value="VITAMIN B12-BINDING PROTEIN"/>
    <property type="match status" value="1"/>
</dbReference>
<dbReference type="Proteomes" id="UP000308054">
    <property type="component" value="Unassembled WGS sequence"/>
</dbReference>
<dbReference type="EMBL" id="SRXW01000001">
    <property type="protein sequence ID" value="TGY90597.1"/>
    <property type="molecule type" value="Genomic_DNA"/>
</dbReference>
<evidence type="ECO:0000259" key="2">
    <source>
        <dbReference type="Pfam" id="PF01497"/>
    </source>
</evidence>
<dbReference type="Pfam" id="PF01497">
    <property type="entry name" value="Peripla_BP_2"/>
    <property type="match status" value="1"/>
</dbReference>
<evidence type="ECO:0000313" key="3">
    <source>
        <dbReference type="EMBL" id="TGY90597.1"/>
    </source>
</evidence>
<protein>
    <submittedName>
        <fullName evidence="3">ABC transporter substrate-binding protein</fullName>
    </submittedName>
</protein>
<gene>
    <name evidence="3" type="ORF">E5163_05620</name>
</gene>
<name>A0A4S2H4L3_9PROT</name>
<feature type="domain" description="Fe/B12 periplasmic-binding" evidence="2">
    <location>
        <begin position="75"/>
        <end position="212"/>
    </location>
</feature>
<evidence type="ECO:0000256" key="1">
    <source>
        <dbReference type="SAM" id="SignalP"/>
    </source>
</evidence>
<dbReference type="InterPro" id="IPR050902">
    <property type="entry name" value="ABC_Transporter_SBP"/>
</dbReference>
<keyword evidence="4" id="KW-1185">Reference proteome</keyword>
<dbReference type="PANTHER" id="PTHR30535:SF34">
    <property type="entry name" value="MOLYBDATE-BINDING PROTEIN MOLA"/>
    <property type="match status" value="1"/>
</dbReference>
<proteinExistence type="predicted"/>
<feature type="chain" id="PRO_5020831020" evidence="1">
    <location>
        <begin position="18"/>
        <end position="285"/>
    </location>
</feature>
<dbReference type="AlphaFoldDB" id="A0A4S2H4L3"/>
<reference evidence="3 4" key="1">
    <citation type="journal article" date="2017" name="Int. J. Syst. Evol. Microbiol.">
        <title>Marinicauda algicola sp. nov., isolated from a marine red alga Rhodosorus marinus.</title>
        <authorList>
            <person name="Jeong S.E."/>
            <person name="Jeon S.H."/>
            <person name="Chun B.H."/>
            <person name="Kim D.W."/>
            <person name="Jeon C.O."/>
        </authorList>
    </citation>
    <scope>NUCLEOTIDE SEQUENCE [LARGE SCALE GENOMIC DNA]</scope>
    <source>
        <strain evidence="3 4">JCM 31718</strain>
    </source>
</reference>
<sequence>MKAGALLLGVAAALAVAAPGHGQERPTIVSLDYCADQYVLGLADRAQILALSPDADADFSALREAAAGLPQVHSTAEDVLALQPDLVVRSYGGDARALALFERAGIAVHQIGYTSGFDDIARVVEETAAALGRPGAGEALVAAMRDTLQAAGRGAPVEALYITPGGATAGAGTTIDALLRAAGFENAAGDRPGWREMPMERLLLDPPDLIVTGFFDTKATKLDHWSAARHPVLQETFETIPTVHLQGALLTCGTWLLADAALSARVQFEAAGGQPAAHLDAEPAR</sequence>
<dbReference type="InterPro" id="IPR002491">
    <property type="entry name" value="ABC_transptr_periplasmic_BD"/>
</dbReference>
<organism evidence="3 4">
    <name type="scientific">Marinicauda algicola</name>
    <dbReference type="NCBI Taxonomy" id="2029849"/>
    <lineage>
        <taxon>Bacteria</taxon>
        <taxon>Pseudomonadati</taxon>
        <taxon>Pseudomonadota</taxon>
        <taxon>Alphaproteobacteria</taxon>
        <taxon>Maricaulales</taxon>
        <taxon>Maricaulaceae</taxon>
        <taxon>Marinicauda</taxon>
    </lineage>
</organism>
<dbReference type="OrthoDB" id="1632039at2"/>
<feature type="signal peptide" evidence="1">
    <location>
        <begin position="1"/>
        <end position="17"/>
    </location>
</feature>
<dbReference type="Gene3D" id="3.40.50.1980">
    <property type="entry name" value="Nitrogenase molybdenum iron protein domain"/>
    <property type="match status" value="2"/>
</dbReference>